<evidence type="ECO:0000313" key="3">
    <source>
        <dbReference type="Proteomes" id="UP001365542"/>
    </source>
</evidence>
<organism evidence="2 3">
    <name type="scientific">Orbilia ellipsospora</name>
    <dbReference type="NCBI Taxonomy" id="2528407"/>
    <lineage>
        <taxon>Eukaryota</taxon>
        <taxon>Fungi</taxon>
        <taxon>Dikarya</taxon>
        <taxon>Ascomycota</taxon>
        <taxon>Pezizomycotina</taxon>
        <taxon>Orbiliomycetes</taxon>
        <taxon>Orbiliales</taxon>
        <taxon>Orbiliaceae</taxon>
        <taxon>Orbilia</taxon>
    </lineage>
</organism>
<protein>
    <submittedName>
        <fullName evidence="2">Uncharacterized protein</fullName>
    </submittedName>
</protein>
<dbReference type="PANTHER" id="PTHR33488">
    <property type="entry name" value="ZGC:162509"/>
    <property type="match status" value="1"/>
</dbReference>
<dbReference type="AlphaFoldDB" id="A0AAV9X7R8"/>
<evidence type="ECO:0000256" key="1">
    <source>
        <dbReference type="SAM" id="MobiDB-lite"/>
    </source>
</evidence>
<keyword evidence="3" id="KW-1185">Reference proteome</keyword>
<proteinExistence type="predicted"/>
<sequence>MSDDTQLIPSGPLTDEQKYAIKVMAEEEARRKSTVASVVQDIKCSEFFMENWDLLLVAAPGAIEILGNLNAVAVTKFAVMTKISQPKNGFVHLTTQKEGMNYLQAALGDLSNQSEESLSVARRKMFSVIQDSNAVSGVIVSIINALKDPNAPMNEVYLFLDDLTTAANNCKKHALAVQKSMSDFKEMVAELYVACKAESTDVQTQQAKAATKKELAEKEVVAREAQEKSAKEHMDKMGKQMEDAQKTFKETLDKMPTGMDLVG</sequence>
<reference evidence="2 3" key="1">
    <citation type="submission" date="2019-10" db="EMBL/GenBank/DDBJ databases">
        <authorList>
            <person name="Palmer J.M."/>
        </authorList>
    </citation>
    <scope>NUCLEOTIDE SEQUENCE [LARGE SCALE GENOMIC DNA]</scope>
    <source>
        <strain evidence="2 3">TWF694</strain>
    </source>
</reference>
<gene>
    <name evidence="2" type="ORF">TWF694_011297</name>
</gene>
<name>A0AAV9X7R8_9PEZI</name>
<dbReference type="PANTHER" id="PTHR33488:SF2">
    <property type="entry name" value="EARLY ENDOSOME ANTIGEN 1-LIKE"/>
    <property type="match status" value="1"/>
</dbReference>
<dbReference type="Proteomes" id="UP001365542">
    <property type="component" value="Unassembled WGS sequence"/>
</dbReference>
<dbReference type="EMBL" id="JAVHJO010000009">
    <property type="protein sequence ID" value="KAK6537097.1"/>
    <property type="molecule type" value="Genomic_DNA"/>
</dbReference>
<evidence type="ECO:0000313" key="2">
    <source>
        <dbReference type="EMBL" id="KAK6537097.1"/>
    </source>
</evidence>
<accession>A0AAV9X7R8</accession>
<comment type="caution">
    <text evidence="2">The sequence shown here is derived from an EMBL/GenBank/DDBJ whole genome shotgun (WGS) entry which is preliminary data.</text>
</comment>
<feature type="region of interest" description="Disordered" evidence="1">
    <location>
        <begin position="224"/>
        <end position="243"/>
    </location>
</feature>